<evidence type="ECO:0000256" key="3">
    <source>
        <dbReference type="ARBA" id="ARBA00023110"/>
    </source>
</evidence>
<evidence type="ECO:0000256" key="4">
    <source>
        <dbReference type="ARBA" id="ARBA00023235"/>
    </source>
</evidence>
<dbReference type="Pfam" id="PF00254">
    <property type="entry name" value="FKBP_C"/>
    <property type="match status" value="1"/>
</dbReference>
<comment type="similarity">
    <text evidence="2 6">Belongs to the FKBP-type PPIase family.</text>
</comment>
<dbReference type="Pfam" id="PF01346">
    <property type="entry name" value="FKBP_N"/>
    <property type="match status" value="1"/>
</dbReference>
<dbReference type="Gene3D" id="1.10.287.460">
    <property type="entry name" value="Peptidyl-prolyl cis-trans isomerase, FKBP-type, N-terminal domain"/>
    <property type="match status" value="1"/>
</dbReference>
<evidence type="ECO:0000313" key="10">
    <source>
        <dbReference type="Proteomes" id="UP000501237"/>
    </source>
</evidence>
<dbReference type="InterPro" id="IPR001179">
    <property type="entry name" value="PPIase_FKBP_dom"/>
</dbReference>
<reference evidence="9 10" key="1">
    <citation type="journal article" date="2020" name="Microbiol. Resour. Announc.">
        <title>Complete genome sequence of Pseudomonas otitidis strain MrB4, isolated from Lake Biwa in Japan.</title>
        <authorList>
            <person name="Miyazaki K."/>
            <person name="Hase E."/>
            <person name="Maruya T."/>
        </authorList>
    </citation>
    <scope>NUCLEOTIDE SEQUENCE [LARGE SCALE GENOMIC DNA]</scope>
    <source>
        <strain evidence="9 10">MrB4</strain>
    </source>
</reference>
<sequence length="213" mass="23331">MRRLALLPLCLLLGAAHAADDQKDLAYSMGAKIGERLRAEAPGLPLDELLRGLSRTYKGEKPELDPTRMEKLLEHHEASLEQAGSSTKRAQTAEKYFLALERGKYGVKELPGGILVTELHHGSGPKPSANGQVRVTYRGQLADGSVFDESSTPQWFRLDSVIAGWREALQQMPVGARWRLVIPSDKAYGAEGAGDVIPPHAPLVFELELLETK</sequence>
<comment type="catalytic activity">
    <reaction evidence="1 5 6">
        <text>[protein]-peptidylproline (omega=180) = [protein]-peptidylproline (omega=0)</text>
        <dbReference type="Rhea" id="RHEA:16237"/>
        <dbReference type="Rhea" id="RHEA-COMP:10747"/>
        <dbReference type="Rhea" id="RHEA-COMP:10748"/>
        <dbReference type="ChEBI" id="CHEBI:83833"/>
        <dbReference type="ChEBI" id="CHEBI:83834"/>
        <dbReference type="EC" id="5.2.1.8"/>
    </reaction>
</comment>
<dbReference type="Gene3D" id="3.10.50.40">
    <property type="match status" value="1"/>
</dbReference>
<dbReference type="InterPro" id="IPR000774">
    <property type="entry name" value="PPIase_FKBP_N"/>
</dbReference>
<gene>
    <name evidence="9" type="ORF">PtoMrB4_02170</name>
</gene>
<dbReference type="PROSITE" id="PS50059">
    <property type="entry name" value="FKBP_PPIASE"/>
    <property type="match status" value="1"/>
</dbReference>
<evidence type="ECO:0000256" key="1">
    <source>
        <dbReference type="ARBA" id="ARBA00000971"/>
    </source>
</evidence>
<name>A0A679GF70_9GAMM</name>
<dbReference type="InterPro" id="IPR046357">
    <property type="entry name" value="PPIase_dom_sf"/>
</dbReference>
<keyword evidence="3 5" id="KW-0697">Rotamase</keyword>
<keyword evidence="7" id="KW-0732">Signal</keyword>
<dbReference type="GO" id="GO:0003755">
    <property type="term" value="F:peptidyl-prolyl cis-trans isomerase activity"/>
    <property type="evidence" value="ECO:0007669"/>
    <property type="project" value="UniProtKB-UniRule"/>
</dbReference>
<organism evidence="9 10">
    <name type="scientific">Metapseudomonas otitidis</name>
    <dbReference type="NCBI Taxonomy" id="319939"/>
    <lineage>
        <taxon>Bacteria</taxon>
        <taxon>Pseudomonadati</taxon>
        <taxon>Pseudomonadota</taxon>
        <taxon>Gammaproteobacteria</taxon>
        <taxon>Pseudomonadales</taxon>
        <taxon>Pseudomonadaceae</taxon>
        <taxon>Metapseudomonas</taxon>
    </lineage>
</organism>
<dbReference type="InterPro" id="IPR036944">
    <property type="entry name" value="PPIase_FKBP_N_sf"/>
</dbReference>
<dbReference type="Proteomes" id="UP000501237">
    <property type="component" value="Chromosome"/>
</dbReference>
<dbReference type="KEGG" id="poj:PtoMrB4_02170"/>
<evidence type="ECO:0000256" key="6">
    <source>
        <dbReference type="RuleBase" id="RU003915"/>
    </source>
</evidence>
<dbReference type="EC" id="5.2.1.8" evidence="6"/>
<evidence type="ECO:0000256" key="5">
    <source>
        <dbReference type="PROSITE-ProRule" id="PRU00277"/>
    </source>
</evidence>
<feature type="chain" id="PRO_5025381209" description="Peptidyl-prolyl cis-trans isomerase" evidence="7">
    <location>
        <begin position="19"/>
        <end position="213"/>
    </location>
</feature>
<dbReference type="RefSeq" id="WP_172432289.1">
    <property type="nucleotide sequence ID" value="NZ_AP022642.1"/>
</dbReference>
<dbReference type="EMBL" id="AP022642">
    <property type="protein sequence ID" value="BCA26240.1"/>
    <property type="molecule type" value="Genomic_DNA"/>
</dbReference>
<evidence type="ECO:0000313" key="9">
    <source>
        <dbReference type="EMBL" id="BCA26240.1"/>
    </source>
</evidence>
<proteinExistence type="inferred from homology"/>
<dbReference type="GO" id="GO:0006457">
    <property type="term" value="P:protein folding"/>
    <property type="evidence" value="ECO:0007669"/>
    <property type="project" value="InterPro"/>
</dbReference>
<dbReference type="PANTHER" id="PTHR43811">
    <property type="entry name" value="FKBP-TYPE PEPTIDYL-PROLYL CIS-TRANS ISOMERASE FKPA"/>
    <property type="match status" value="1"/>
</dbReference>
<evidence type="ECO:0000259" key="8">
    <source>
        <dbReference type="PROSITE" id="PS50059"/>
    </source>
</evidence>
<evidence type="ECO:0000256" key="7">
    <source>
        <dbReference type="SAM" id="SignalP"/>
    </source>
</evidence>
<feature type="signal peptide" evidence="7">
    <location>
        <begin position="1"/>
        <end position="18"/>
    </location>
</feature>
<evidence type="ECO:0000256" key="2">
    <source>
        <dbReference type="ARBA" id="ARBA00006577"/>
    </source>
</evidence>
<dbReference type="GeneID" id="57395426"/>
<accession>A0A679GF70</accession>
<dbReference type="AlphaFoldDB" id="A0A679GF70"/>
<dbReference type="SUPFAM" id="SSF54534">
    <property type="entry name" value="FKBP-like"/>
    <property type="match status" value="1"/>
</dbReference>
<keyword evidence="4 5" id="KW-0413">Isomerase</keyword>
<dbReference type="PANTHER" id="PTHR43811:SF23">
    <property type="entry name" value="FKBP-TYPE 22 KDA PEPTIDYL-PROLYL CIS-TRANS ISOMERASE"/>
    <property type="match status" value="1"/>
</dbReference>
<feature type="domain" description="PPIase FKBP-type" evidence="8">
    <location>
        <begin position="130"/>
        <end position="213"/>
    </location>
</feature>
<protein>
    <recommendedName>
        <fullName evidence="6">Peptidyl-prolyl cis-trans isomerase</fullName>
        <ecNumber evidence="6">5.2.1.8</ecNumber>
    </recommendedName>
</protein>